<feature type="transmembrane region" description="Helical" evidence="2">
    <location>
        <begin position="49"/>
        <end position="68"/>
    </location>
</feature>
<evidence type="ECO:0000256" key="1">
    <source>
        <dbReference type="SAM" id="MobiDB-lite"/>
    </source>
</evidence>
<protein>
    <submittedName>
        <fullName evidence="4">L,D-peptidoglycan transpeptidase YkuD, ErfK/YbiS/YcfS/YnhG family</fullName>
    </submittedName>
</protein>
<feature type="compositionally biased region" description="Basic and acidic residues" evidence="1">
    <location>
        <begin position="20"/>
        <end position="34"/>
    </location>
</feature>
<evidence type="ECO:0000256" key="2">
    <source>
        <dbReference type="SAM" id="Phobius"/>
    </source>
</evidence>
<dbReference type="PANTHER" id="PTHR38589">
    <property type="entry name" value="BLR0621 PROTEIN"/>
    <property type="match status" value="1"/>
</dbReference>
<dbReference type="EMBL" id="CAJVAX010000020">
    <property type="protein sequence ID" value="CAG7653311.1"/>
    <property type="molecule type" value="Genomic_DNA"/>
</dbReference>
<feature type="domain" description="L,D-TPase catalytic" evidence="3">
    <location>
        <begin position="178"/>
        <end position="299"/>
    </location>
</feature>
<comment type="caution">
    <text evidence="4">The sequence shown here is derived from an EMBL/GenBank/DDBJ whole genome shotgun (WGS) entry which is preliminary data.</text>
</comment>
<gene>
    <name evidence="4" type="ORF">SBRY_60105</name>
</gene>
<evidence type="ECO:0000313" key="5">
    <source>
        <dbReference type="Proteomes" id="UP001153328"/>
    </source>
</evidence>
<name>A0A9W4H5Z3_9ACTN</name>
<feature type="region of interest" description="Disordered" evidence="1">
    <location>
        <begin position="1"/>
        <end position="46"/>
    </location>
</feature>
<reference evidence="4" key="1">
    <citation type="submission" date="2021-06" db="EMBL/GenBank/DDBJ databases">
        <authorList>
            <person name="Arsene-Ploetze F."/>
        </authorList>
    </citation>
    <scope>NUCLEOTIDE SEQUENCE</scope>
    <source>
        <strain evidence="4">SBRY1</strain>
    </source>
</reference>
<feature type="compositionally biased region" description="Basic residues" evidence="1">
    <location>
        <begin position="35"/>
        <end position="46"/>
    </location>
</feature>
<dbReference type="GO" id="GO:0016740">
    <property type="term" value="F:transferase activity"/>
    <property type="evidence" value="ECO:0007669"/>
    <property type="project" value="InterPro"/>
</dbReference>
<keyword evidence="2" id="KW-1133">Transmembrane helix</keyword>
<proteinExistence type="predicted"/>
<organism evidence="4 5">
    <name type="scientific">Actinacidiphila bryophytorum</name>
    <dbReference type="NCBI Taxonomy" id="1436133"/>
    <lineage>
        <taxon>Bacteria</taxon>
        <taxon>Bacillati</taxon>
        <taxon>Actinomycetota</taxon>
        <taxon>Actinomycetes</taxon>
        <taxon>Kitasatosporales</taxon>
        <taxon>Streptomycetaceae</taxon>
        <taxon>Actinacidiphila</taxon>
    </lineage>
</organism>
<dbReference type="Proteomes" id="UP001153328">
    <property type="component" value="Unassembled WGS sequence"/>
</dbReference>
<dbReference type="Pfam" id="PF03734">
    <property type="entry name" value="YkuD"/>
    <property type="match status" value="1"/>
</dbReference>
<keyword evidence="5" id="KW-1185">Reference proteome</keyword>
<accession>A0A9W4H5Z3</accession>
<sequence length="308" mass="31251">MTATPSDAYADRQPVPAPRSDADGLGGRDADARGGNRHRRPRRRRRAKVLAVVGVAGLAVVGAGYTVATRHSDAATADAADRGKDGAPRASAAAVPGAAAASASPTTAPGGPVAAIAGLGPKTRSEIPAATRQVLVASGKAKNSSDTVVTLWTRTGSGSWQPGAAWPAHNALRGWTGGHRVGDLHSPIGVFTLSDAGGFDPDPGSKLPYHHSAKFRAGGVGFNGEPLDQAFDYVIAINYNRVPGTSPLDGTQPMGASRGGGIWVHVDHGGPTHGCVSISAAHMVDLLHTLQPADHPVIVMGDRGSLAA</sequence>
<dbReference type="PANTHER" id="PTHR38589:SF1">
    <property type="entry name" value="BLR0621 PROTEIN"/>
    <property type="match status" value="1"/>
</dbReference>
<evidence type="ECO:0000313" key="4">
    <source>
        <dbReference type="EMBL" id="CAG7653311.1"/>
    </source>
</evidence>
<keyword evidence="2" id="KW-0472">Membrane</keyword>
<evidence type="ECO:0000259" key="3">
    <source>
        <dbReference type="Pfam" id="PF03734"/>
    </source>
</evidence>
<dbReference type="AlphaFoldDB" id="A0A9W4H5Z3"/>
<dbReference type="RefSeq" id="WP_205047542.1">
    <property type="nucleotide sequence ID" value="NZ_CAJVAX010000020.1"/>
</dbReference>
<dbReference type="InterPro" id="IPR005490">
    <property type="entry name" value="LD_TPept_cat_dom"/>
</dbReference>
<keyword evidence="2" id="KW-0812">Transmembrane</keyword>